<dbReference type="Pfam" id="PF13517">
    <property type="entry name" value="FG-GAP_3"/>
    <property type="match status" value="2"/>
</dbReference>
<keyword evidence="1" id="KW-0732">Signal</keyword>
<dbReference type="Gene3D" id="2.130.10.130">
    <property type="entry name" value="Integrin alpha, N-terminal"/>
    <property type="match status" value="1"/>
</dbReference>
<gene>
    <name evidence="2" type="ORF">S01H4_13639</name>
</gene>
<dbReference type="PROSITE" id="PS00018">
    <property type="entry name" value="EF_HAND_1"/>
    <property type="match status" value="1"/>
</dbReference>
<evidence type="ECO:0000313" key="2">
    <source>
        <dbReference type="EMBL" id="GAG56249.1"/>
    </source>
</evidence>
<proteinExistence type="predicted"/>
<sequence length="547" mass="57832">DKIAWYENDGEENFAERVINTSADVAFSVFAADVDGDGDLDVLSAFSDGDTIAWYENDGDENFTEHVISTSAQSARSVFAADVDGDGDLDVLSASQDDDTIAWYENDGDENFTERVISTTNGASSVFAADVDGDSDLDVLSASFWDNKIAWYENDGDENFIERVISTSANNAISVFAADVDQDGDLDVLSASFSDDKIAWYENRIDTPPSALASAPDINAFTSDAQTIIVTYSDDFAIDASTIGAGDIEVIPPLGPTFLPTYVSQSTMNNVPQITATYTLLGPGGNWDTSDNGTYQIVMRSNEVFDIAGHPVSQGVIGNFVVSIDDLDPMATATAPNVTSISAASQSISVTYTDNVAIDASTIGANDINIQLPDSSVVTASYLSSSSTTNTSPITATYELAAPGGFWDANDNGTYTILMVVNEVLDSAGNAVPPGPIGSFVSNITGTVAPGDFDLDGDVDGDDIDLLCLAIQAGDQSSQFDMDGNGIVNATDFAFLLDLMGTKLGDADLDGFVDGRDFIIWNENRFQFNDPSLPGVGWATADFNCDG</sequence>
<dbReference type="SUPFAM" id="SSF69318">
    <property type="entry name" value="Integrin alpha N-terminal domain"/>
    <property type="match status" value="1"/>
</dbReference>
<dbReference type="InterPro" id="IPR028994">
    <property type="entry name" value="Integrin_alpha_N"/>
</dbReference>
<reference evidence="2" key="1">
    <citation type="journal article" date="2014" name="Front. Microbiol.">
        <title>High frequency of phylogenetically diverse reductive dehalogenase-homologous genes in deep subseafloor sedimentary metagenomes.</title>
        <authorList>
            <person name="Kawai M."/>
            <person name="Futagami T."/>
            <person name="Toyoda A."/>
            <person name="Takaki Y."/>
            <person name="Nishi S."/>
            <person name="Hori S."/>
            <person name="Arai W."/>
            <person name="Tsubouchi T."/>
            <person name="Morono Y."/>
            <person name="Uchiyama I."/>
            <person name="Ito T."/>
            <person name="Fujiyama A."/>
            <person name="Inagaki F."/>
            <person name="Takami H."/>
        </authorList>
    </citation>
    <scope>NUCLEOTIDE SEQUENCE</scope>
    <source>
        <strain evidence="2">Expedition CK06-06</strain>
    </source>
</reference>
<dbReference type="InterPro" id="IPR013517">
    <property type="entry name" value="FG-GAP"/>
</dbReference>
<feature type="non-terminal residue" evidence="2">
    <location>
        <position position="1"/>
    </location>
</feature>
<dbReference type="InterPro" id="IPR018247">
    <property type="entry name" value="EF_Hand_1_Ca_BS"/>
</dbReference>
<accession>X0YJI0</accession>
<evidence type="ECO:0000256" key="1">
    <source>
        <dbReference type="ARBA" id="ARBA00022729"/>
    </source>
</evidence>
<feature type="non-terminal residue" evidence="2">
    <location>
        <position position="547"/>
    </location>
</feature>
<name>X0YJI0_9ZZZZ</name>
<dbReference type="EMBL" id="BART01006002">
    <property type="protein sequence ID" value="GAG56249.1"/>
    <property type="molecule type" value="Genomic_DNA"/>
</dbReference>
<comment type="caution">
    <text evidence="2">The sequence shown here is derived from an EMBL/GenBank/DDBJ whole genome shotgun (WGS) entry which is preliminary data.</text>
</comment>
<dbReference type="PANTHER" id="PTHR44103">
    <property type="entry name" value="PROPROTEIN CONVERTASE P"/>
    <property type="match status" value="1"/>
</dbReference>
<organism evidence="2">
    <name type="scientific">marine sediment metagenome</name>
    <dbReference type="NCBI Taxonomy" id="412755"/>
    <lineage>
        <taxon>unclassified sequences</taxon>
        <taxon>metagenomes</taxon>
        <taxon>ecological metagenomes</taxon>
    </lineage>
</organism>
<dbReference type="AlphaFoldDB" id="X0YJI0"/>
<evidence type="ECO:0008006" key="3">
    <source>
        <dbReference type="Google" id="ProtNLM"/>
    </source>
</evidence>
<protein>
    <recommendedName>
        <fullName evidence="3">SbsA Ig-like domain-containing protein</fullName>
    </recommendedName>
</protein>
<dbReference type="PANTHER" id="PTHR44103:SF1">
    <property type="entry name" value="PROPROTEIN CONVERTASE P"/>
    <property type="match status" value="1"/>
</dbReference>